<keyword evidence="3 12" id="KW-0597">Phosphoprotein</keyword>
<dbReference type="Pfam" id="PF00249">
    <property type="entry name" value="Myb_DNA-binding"/>
    <property type="match status" value="1"/>
</dbReference>
<sequence>MTVEPIMDDSRDQFPIGMRVLAVDDDPTCLFVLETLLRRCQYHVTTTNQAITALKLLRENKNNFDLVISDVHMPDMDGFKLLELVGLEMDLPVIMLSANDDPKLVMKGITHGACDYLLKPVRIEELKNIWQHVVRRKKFDSKDSNNSGSQDKPHLGIGGGSGSAGTLSDPNGKLNKKRKDQDEDEDEEHDENVHDDPSTQKKPRVVWSVELHRKFVAAVHQLGIDKAVPKKILDLMNVEKLTRENVASHLQKYRLYLKRLNSMVNQQANMAAALGGTDSSYLRMGSLNGLENFHTLNGSGQFHNTSFRSFPPSGLLGRLNTPAGMGMRGLSSSGMNQLSHARSSSSSTVDQADSQQVIHPGNHNGDVLQGMPMTLGLDQLQHIKGVTHVRELSTAIDNRAIFPICSGLLDAKTNIGSSSNPLLGVANTTLMLEQNPQAVQGGEVFGNHSPVSLASLNSELSSPLLDHRRLNENWSTAAQSSGIHSNSFQLNDCFKQTTQSTMHQSNVRDDMSKRALQMGSNLHDVSSATSVSTELQDRRADMHCGASLTSSNAGKISNNAGPQGWVDHNPDSSYHSNVMCNTMNSMIPVQAAVGPFVQSSEPKNFHPDMDFNSIGESNFFDPSYTKHEEVNKSNVETSLKLKQGLRDQRKPQESYISSSFGSLEDIVTAMVKRHARGN</sequence>
<name>A0A922E7Q3_CARIL</name>
<keyword evidence="5 11" id="KW-0902">Two-component regulatory system</keyword>
<dbReference type="PANTHER" id="PTHR43874">
    <property type="entry name" value="TWO-COMPONENT RESPONSE REGULATOR"/>
    <property type="match status" value="1"/>
</dbReference>
<feature type="compositionally biased region" description="Low complexity" evidence="13">
    <location>
        <begin position="326"/>
        <end position="335"/>
    </location>
</feature>
<evidence type="ECO:0000256" key="12">
    <source>
        <dbReference type="PROSITE-ProRule" id="PRU00169"/>
    </source>
</evidence>
<dbReference type="InterPro" id="IPR045279">
    <property type="entry name" value="ARR-like"/>
</dbReference>
<dbReference type="Pfam" id="PF00072">
    <property type="entry name" value="Response_reg"/>
    <property type="match status" value="1"/>
</dbReference>
<evidence type="ECO:0000259" key="14">
    <source>
        <dbReference type="PROSITE" id="PS50110"/>
    </source>
</evidence>
<keyword evidence="10 11" id="KW-0539">Nucleus</keyword>
<evidence type="ECO:0000256" key="5">
    <source>
        <dbReference type="ARBA" id="ARBA00023012"/>
    </source>
</evidence>
<feature type="domain" description="Response regulatory" evidence="14">
    <location>
        <begin position="19"/>
        <end position="134"/>
    </location>
</feature>
<evidence type="ECO:0000256" key="8">
    <source>
        <dbReference type="ARBA" id="ARBA00023159"/>
    </source>
</evidence>
<evidence type="ECO:0000256" key="10">
    <source>
        <dbReference type="ARBA" id="ARBA00023242"/>
    </source>
</evidence>
<accession>A0A922E7Q3</accession>
<comment type="function">
    <text evidence="11">Transcriptional activator that binds specific DNA sequence.</text>
</comment>
<evidence type="ECO:0000256" key="9">
    <source>
        <dbReference type="ARBA" id="ARBA00023163"/>
    </source>
</evidence>
<dbReference type="AlphaFoldDB" id="A0A922E7Q3"/>
<dbReference type="PANTHER" id="PTHR43874:SF7">
    <property type="entry name" value="TWO-COMPONENT RESPONSE REGULATOR ARR10"/>
    <property type="match status" value="1"/>
</dbReference>
<dbReference type="GO" id="GO:0009736">
    <property type="term" value="P:cytokinin-activated signaling pathway"/>
    <property type="evidence" value="ECO:0007669"/>
    <property type="project" value="InterPro"/>
</dbReference>
<evidence type="ECO:0000256" key="1">
    <source>
        <dbReference type="ARBA" id="ARBA00004123"/>
    </source>
</evidence>
<dbReference type="GO" id="GO:0005634">
    <property type="term" value="C:nucleus"/>
    <property type="evidence" value="ECO:0007669"/>
    <property type="project" value="UniProtKB-SubCell"/>
</dbReference>
<dbReference type="Proteomes" id="UP000811246">
    <property type="component" value="Chromosome 8"/>
</dbReference>
<dbReference type="CDD" id="cd17584">
    <property type="entry name" value="REC_typeB_ARR-like"/>
    <property type="match status" value="1"/>
</dbReference>
<dbReference type="InterPro" id="IPR001789">
    <property type="entry name" value="Sig_transdc_resp-reg_receiver"/>
</dbReference>
<dbReference type="InterPro" id="IPR001005">
    <property type="entry name" value="SANT/Myb"/>
</dbReference>
<evidence type="ECO:0000256" key="3">
    <source>
        <dbReference type="ARBA" id="ARBA00022553"/>
    </source>
</evidence>
<feature type="compositionally biased region" description="Polar residues" evidence="13">
    <location>
        <begin position="336"/>
        <end position="357"/>
    </location>
</feature>
<evidence type="ECO:0000256" key="11">
    <source>
        <dbReference type="PIRNR" id="PIRNR036392"/>
    </source>
</evidence>
<dbReference type="InterPro" id="IPR017930">
    <property type="entry name" value="Myb_dom"/>
</dbReference>
<keyword evidence="7 11" id="KW-0238">DNA-binding</keyword>
<evidence type="ECO:0000313" key="17">
    <source>
        <dbReference type="Proteomes" id="UP000811246"/>
    </source>
</evidence>
<dbReference type="GO" id="GO:0000160">
    <property type="term" value="P:phosphorelay signal transduction system"/>
    <property type="evidence" value="ECO:0007669"/>
    <property type="project" value="UniProtKB-KW"/>
</dbReference>
<keyword evidence="4" id="KW-0932">Cytokinin signaling pathway</keyword>
<dbReference type="InterPro" id="IPR017053">
    <property type="entry name" value="Response_reg_B-typ_pln"/>
</dbReference>
<reference evidence="16" key="1">
    <citation type="submission" date="2021-01" db="EMBL/GenBank/DDBJ databases">
        <authorList>
            <person name="Lovell J.T."/>
            <person name="Bentley N."/>
            <person name="Bhattarai G."/>
            <person name="Jenkins J.W."/>
            <person name="Sreedasyam A."/>
            <person name="Alarcon Y."/>
            <person name="Bock C."/>
            <person name="Boston L."/>
            <person name="Carlson J."/>
            <person name="Cervantes K."/>
            <person name="Clermont K."/>
            <person name="Krom N."/>
            <person name="Kubenka K."/>
            <person name="Mamidi S."/>
            <person name="Mattison C."/>
            <person name="Monteros M."/>
            <person name="Pisani C."/>
            <person name="Plott C."/>
            <person name="Rajasekar S."/>
            <person name="Rhein H.S."/>
            <person name="Rohla C."/>
            <person name="Song M."/>
            <person name="Hilaire R.S."/>
            <person name="Shu S."/>
            <person name="Wells L."/>
            <person name="Wang X."/>
            <person name="Webber J."/>
            <person name="Heerema R.J."/>
            <person name="Klein P."/>
            <person name="Conner P."/>
            <person name="Grauke L."/>
            <person name="Grimwood J."/>
            <person name="Schmutz J."/>
            <person name="Randall J.J."/>
        </authorList>
    </citation>
    <scope>NUCLEOTIDE SEQUENCE</scope>
    <source>
        <tissue evidence="16">Leaf</tissue>
    </source>
</reference>
<dbReference type="PROSITE" id="PS51294">
    <property type="entry name" value="HTH_MYB"/>
    <property type="match status" value="1"/>
</dbReference>
<organism evidence="16 17">
    <name type="scientific">Carya illinoinensis</name>
    <name type="common">Pecan</name>
    <dbReference type="NCBI Taxonomy" id="32201"/>
    <lineage>
        <taxon>Eukaryota</taxon>
        <taxon>Viridiplantae</taxon>
        <taxon>Streptophyta</taxon>
        <taxon>Embryophyta</taxon>
        <taxon>Tracheophyta</taxon>
        <taxon>Spermatophyta</taxon>
        <taxon>Magnoliopsida</taxon>
        <taxon>eudicotyledons</taxon>
        <taxon>Gunneridae</taxon>
        <taxon>Pentapetalae</taxon>
        <taxon>rosids</taxon>
        <taxon>fabids</taxon>
        <taxon>Fagales</taxon>
        <taxon>Juglandaceae</taxon>
        <taxon>Carya</taxon>
    </lineage>
</organism>
<dbReference type="GO" id="GO:0003677">
    <property type="term" value="F:DNA binding"/>
    <property type="evidence" value="ECO:0007669"/>
    <property type="project" value="InterPro"/>
</dbReference>
<keyword evidence="9 11" id="KW-0804">Transcription</keyword>
<comment type="caution">
    <text evidence="16">The sequence shown here is derived from an EMBL/GenBank/DDBJ whole genome shotgun (WGS) entry which is preliminary data.</text>
</comment>
<evidence type="ECO:0000256" key="13">
    <source>
        <dbReference type="SAM" id="MobiDB-lite"/>
    </source>
</evidence>
<evidence type="ECO:0000256" key="2">
    <source>
        <dbReference type="ARBA" id="ARBA00006015"/>
    </source>
</evidence>
<keyword evidence="8 11" id="KW-0010">Activator</keyword>
<dbReference type="EMBL" id="CM031832">
    <property type="protein sequence ID" value="KAG6698170.1"/>
    <property type="molecule type" value="Genomic_DNA"/>
</dbReference>
<dbReference type="PROSITE" id="PS50110">
    <property type="entry name" value="RESPONSE_REGULATORY"/>
    <property type="match status" value="1"/>
</dbReference>
<feature type="modified residue" description="4-aspartylphosphate" evidence="12">
    <location>
        <position position="70"/>
    </location>
</feature>
<comment type="similarity">
    <text evidence="2">Belongs to the ARR family. Type-B subfamily.</text>
</comment>
<dbReference type="InterPro" id="IPR006447">
    <property type="entry name" value="Myb_dom_plants"/>
</dbReference>
<dbReference type="NCBIfam" id="TIGR01557">
    <property type="entry name" value="myb_SHAQKYF"/>
    <property type="match status" value="1"/>
</dbReference>
<feature type="region of interest" description="Disordered" evidence="13">
    <location>
        <begin position="326"/>
        <end position="367"/>
    </location>
</feature>
<gene>
    <name evidence="16" type="ORF">I3842_08G007000</name>
</gene>
<evidence type="ECO:0000313" key="16">
    <source>
        <dbReference type="EMBL" id="KAG6698170.1"/>
    </source>
</evidence>
<dbReference type="EMBL" id="CM031832">
    <property type="protein sequence ID" value="KAG6698169.1"/>
    <property type="molecule type" value="Genomic_DNA"/>
</dbReference>
<evidence type="ECO:0000256" key="4">
    <source>
        <dbReference type="ARBA" id="ARBA00022864"/>
    </source>
</evidence>
<comment type="subcellular location">
    <subcellularLocation>
        <location evidence="1 11">Nucleus</location>
    </subcellularLocation>
</comment>
<dbReference type="FunFam" id="1.10.10.60:FF:000007">
    <property type="entry name" value="Two-component response regulator"/>
    <property type="match status" value="1"/>
</dbReference>
<evidence type="ECO:0000256" key="7">
    <source>
        <dbReference type="ARBA" id="ARBA00023125"/>
    </source>
</evidence>
<dbReference type="EMBL" id="CM031832">
    <property type="protein sequence ID" value="KAG6698168.1"/>
    <property type="molecule type" value="Genomic_DNA"/>
</dbReference>
<feature type="region of interest" description="Disordered" evidence="13">
    <location>
        <begin position="140"/>
        <end position="201"/>
    </location>
</feature>
<protein>
    <recommendedName>
        <fullName evidence="11">Two-component response regulator</fullName>
    </recommendedName>
</protein>
<evidence type="ECO:0000256" key="6">
    <source>
        <dbReference type="ARBA" id="ARBA00023015"/>
    </source>
</evidence>
<dbReference type="PIRSF" id="PIRSF036392">
    <property type="entry name" value="RR_ARR_type-B"/>
    <property type="match status" value="1"/>
</dbReference>
<keyword evidence="6 11" id="KW-0805">Transcription regulation</keyword>
<proteinExistence type="inferred from homology"/>
<feature type="domain" description="HTH myb-type" evidence="15">
    <location>
        <begin position="199"/>
        <end position="258"/>
    </location>
</feature>
<evidence type="ECO:0000259" key="15">
    <source>
        <dbReference type="PROSITE" id="PS51294"/>
    </source>
</evidence>
<dbReference type="SMART" id="SM00448">
    <property type="entry name" value="REC"/>
    <property type="match status" value="1"/>
</dbReference>